<name>A0AC35FRQ4_9BILA</name>
<accession>A0AC35FRQ4</accession>
<protein>
    <submittedName>
        <fullName evidence="2">Uncharacterized protein</fullName>
    </submittedName>
</protein>
<reference evidence="2" key="1">
    <citation type="submission" date="2022-11" db="UniProtKB">
        <authorList>
            <consortium name="WormBaseParasite"/>
        </authorList>
    </citation>
    <scope>IDENTIFICATION</scope>
</reference>
<organism evidence="1 2">
    <name type="scientific">Panagrolaimus sp. PS1159</name>
    <dbReference type="NCBI Taxonomy" id="55785"/>
    <lineage>
        <taxon>Eukaryota</taxon>
        <taxon>Metazoa</taxon>
        <taxon>Ecdysozoa</taxon>
        <taxon>Nematoda</taxon>
        <taxon>Chromadorea</taxon>
        <taxon>Rhabditida</taxon>
        <taxon>Tylenchina</taxon>
        <taxon>Panagrolaimomorpha</taxon>
        <taxon>Panagrolaimoidea</taxon>
        <taxon>Panagrolaimidae</taxon>
        <taxon>Panagrolaimus</taxon>
    </lineage>
</organism>
<sequence length="135" mass="14778">MAATGGSRHKEIWSPVIENEESDEKNETIDLSTTTSKSLMNTIQHHPISFPSFPLPPVFPLGHFGLTRMPFIMPPFNHAFLAMYTKSFQQLPKAHQSETKNVSKKLACSPSKEDNANAIAAAAAASTEKATQNPI</sequence>
<dbReference type="WBParaSite" id="PS1159_v2.g2019.t1">
    <property type="protein sequence ID" value="PS1159_v2.g2019.t1"/>
    <property type="gene ID" value="PS1159_v2.g2019"/>
</dbReference>
<evidence type="ECO:0000313" key="1">
    <source>
        <dbReference type="Proteomes" id="UP000887580"/>
    </source>
</evidence>
<dbReference type="Proteomes" id="UP000887580">
    <property type="component" value="Unplaced"/>
</dbReference>
<evidence type="ECO:0000313" key="2">
    <source>
        <dbReference type="WBParaSite" id="PS1159_v2.g2019.t1"/>
    </source>
</evidence>
<proteinExistence type="predicted"/>